<name>A0A9E7MZ80_THEAG</name>
<reference evidence="4" key="1">
    <citation type="journal article" date="1998" name="Int. J. Syst. Bacteriol. 48 Pt">
        <title>Thermococcus guaymasensis sp. nov. and Thermococcus aggregans sp. nov., two novel thermophilic archaea isolated from the Guaymas Basin hydrothermal vent site.</title>
        <authorList>
            <person name="Canganella F."/>
            <person name="Jones W.J."/>
            <person name="Gambacorta A."/>
            <person name="Antranikian G."/>
        </authorList>
    </citation>
    <scope>NUCLEOTIDE SEQUENCE</scope>
    <source>
        <strain evidence="4">TY</strain>
    </source>
</reference>
<proteinExistence type="inferred from homology"/>
<evidence type="ECO:0000256" key="3">
    <source>
        <dbReference type="PIRSR" id="PIRSR602678-1"/>
    </source>
</evidence>
<dbReference type="PANTHER" id="PTHR13799">
    <property type="entry name" value="NGG1 INTERACTING FACTOR 3"/>
    <property type="match status" value="1"/>
</dbReference>
<dbReference type="KEGG" id="tagg:NF865_03290"/>
<dbReference type="SUPFAM" id="SSF102705">
    <property type="entry name" value="NIF3 (NGG1p interacting factor 3)-like"/>
    <property type="match status" value="1"/>
</dbReference>
<evidence type="ECO:0000256" key="2">
    <source>
        <dbReference type="ARBA" id="ARBA00022723"/>
    </source>
</evidence>
<dbReference type="InterPro" id="IPR002678">
    <property type="entry name" value="DUF34/NIF3"/>
</dbReference>
<gene>
    <name evidence="4" type="ORF">NF865_03290</name>
</gene>
<sequence length="252" mass="27886">MASRDEIVAFLNEYLNINSFPDKSRNGLQVEGKEEVEKIAFAVDACMDTFVKAKALGADMLIVHHGLIWGGIDYVRGLVQKRLKFLLENELNLYAAHLPLDLHPEVGNNAQLLKLLGLEPKEPFGSYNGLSIGYMSEFDEPKPLPLVAQILVEKLKTDYVKAYEFGVEEIKRVAVVSGRGGFAIPEAIEKGVDLFITGEFLHDDYHIAKEGRLSVIAAGHYASETLGVKALMPLLREKFGVKTVFIDNPTGL</sequence>
<dbReference type="AlphaFoldDB" id="A0A9E7MZ80"/>
<dbReference type="GO" id="GO:0046872">
    <property type="term" value="F:metal ion binding"/>
    <property type="evidence" value="ECO:0007669"/>
    <property type="project" value="UniProtKB-KW"/>
</dbReference>
<evidence type="ECO:0000313" key="5">
    <source>
        <dbReference type="Proteomes" id="UP001055732"/>
    </source>
</evidence>
<feature type="binding site" evidence="3">
    <location>
        <position position="101"/>
    </location>
    <ligand>
        <name>a divalent metal cation</name>
        <dbReference type="ChEBI" id="CHEBI:60240"/>
        <label>1</label>
    </ligand>
</feature>
<dbReference type="NCBIfam" id="TIGR00486">
    <property type="entry name" value="YbgI_SA1388"/>
    <property type="match status" value="1"/>
</dbReference>
<dbReference type="FunFam" id="3.40.1390.30:FF:000001">
    <property type="entry name" value="GTP cyclohydrolase 1 type 2"/>
    <property type="match status" value="1"/>
</dbReference>
<dbReference type="Pfam" id="PF01784">
    <property type="entry name" value="DUF34_NIF3"/>
    <property type="match status" value="1"/>
</dbReference>
<feature type="binding site" evidence="3">
    <location>
        <position position="64"/>
    </location>
    <ligand>
        <name>a divalent metal cation</name>
        <dbReference type="ChEBI" id="CHEBI:60240"/>
        <label>2</label>
    </ligand>
</feature>
<keyword evidence="2 3" id="KW-0479">Metal-binding</keyword>
<evidence type="ECO:0000256" key="1">
    <source>
        <dbReference type="ARBA" id="ARBA00006964"/>
    </source>
</evidence>
<dbReference type="Proteomes" id="UP001055732">
    <property type="component" value="Chromosome"/>
</dbReference>
<comment type="similarity">
    <text evidence="1">Belongs to the GTP cyclohydrolase I type 2/NIF3 family.</text>
</comment>
<organism evidence="4 5">
    <name type="scientific">Thermococcus aggregans</name>
    <dbReference type="NCBI Taxonomy" id="110163"/>
    <lineage>
        <taxon>Archaea</taxon>
        <taxon>Methanobacteriati</taxon>
        <taxon>Methanobacteriota</taxon>
        <taxon>Thermococci</taxon>
        <taxon>Thermococcales</taxon>
        <taxon>Thermococcaceae</taxon>
        <taxon>Thermococcus</taxon>
    </lineage>
</organism>
<dbReference type="GO" id="GO:0005737">
    <property type="term" value="C:cytoplasm"/>
    <property type="evidence" value="ECO:0007669"/>
    <property type="project" value="TreeGrafter"/>
</dbReference>
<feature type="binding site" evidence="3">
    <location>
        <position position="220"/>
    </location>
    <ligand>
        <name>a divalent metal cation</name>
        <dbReference type="ChEBI" id="CHEBI:60240"/>
        <label>1</label>
    </ligand>
</feature>
<reference evidence="4" key="2">
    <citation type="submission" date="2022-06" db="EMBL/GenBank/DDBJ databases">
        <authorList>
            <person name="Park Y.-J."/>
        </authorList>
    </citation>
    <scope>NUCLEOTIDE SEQUENCE</scope>
    <source>
        <strain evidence="4">TY</strain>
    </source>
</reference>
<dbReference type="InterPro" id="IPR036069">
    <property type="entry name" value="DUF34/NIF3_sf"/>
</dbReference>
<keyword evidence="5" id="KW-1185">Reference proteome</keyword>
<protein>
    <submittedName>
        <fullName evidence="4">Nif3-like dinuclear metal center hexameric protein</fullName>
    </submittedName>
</protein>
<dbReference type="EMBL" id="CP099582">
    <property type="protein sequence ID" value="USS41585.1"/>
    <property type="molecule type" value="Genomic_DNA"/>
</dbReference>
<evidence type="ECO:0000313" key="4">
    <source>
        <dbReference type="EMBL" id="USS41585.1"/>
    </source>
</evidence>
<feature type="binding site" evidence="3">
    <location>
        <position position="65"/>
    </location>
    <ligand>
        <name>a divalent metal cation</name>
        <dbReference type="ChEBI" id="CHEBI:60240"/>
        <label>1</label>
    </ligand>
</feature>
<dbReference type="RefSeq" id="WP_253305524.1">
    <property type="nucleotide sequence ID" value="NZ_CP099582.1"/>
</dbReference>
<dbReference type="Gene3D" id="3.40.1390.30">
    <property type="entry name" value="NIF3 (NGG1p interacting factor 3)-like"/>
    <property type="match status" value="2"/>
</dbReference>
<dbReference type="PANTHER" id="PTHR13799:SF14">
    <property type="entry name" value="GTP CYCLOHYDROLASE 1 TYPE 2 HOMOLOG"/>
    <property type="match status" value="1"/>
</dbReference>
<feature type="binding site" evidence="3">
    <location>
        <position position="224"/>
    </location>
    <ligand>
        <name>a divalent metal cation</name>
        <dbReference type="ChEBI" id="CHEBI:60240"/>
        <label>1</label>
    </ligand>
</feature>
<accession>A0A9E7MZ80</accession>